<dbReference type="PANTHER" id="PTHR16305">
    <property type="entry name" value="TESTICULAR SOLUBLE ADENYLYL CYCLASE"/>
    <property type="match status" value="1"/>
</dbReference>
<dbReference type="InterPro" id="IPR016032">
    <property type="entry name" value="Sig_transdc_resp-reg_C-effctor"/>
</dbReference>
<evidence type="ECO:0000259" key="3">
    <source>
        <dbReference type="PROSITE" id="PS50043"/>
    </source>
</evidence>
<dbReference type="Pfam" id="PF00196">
    <property type="entry name" value="GerE"/>
    <property type="match status" value="1"/>
</dbReference>
<dbReference type="RefSeq" id="WP_241043238.1">
    <property type="nucleotide sequence ID" value="NZ_BAAAJF010000051.1"/>
</dbReference>
<dbReference type="SUPFAM" id="SSF52540">
    <property type="entry name" value="P-loop containing nucleoside triphosphate hydrolases"/>
    <property type="match status" value="1"/>
</dbReference>
<dbReference type="CDD" id="cd06170">
    <property type="entry name" value="LuxR_C_like"/>
    <property type="match status" value="1"/>
</dbReference>
<reference evidence="4 5" key="1">
    <citation type="submission" date="2022-03" db="EMBL/GenBank/DDBJ databases">
        <title>Pseudonocardia alaer sp. nov., a novel actinomycete isolated from reed forest soil.</title>
        <authorList>
            <person name="Wang L."/>
        </authorList>
    </citation>
    <scope>NUCLEOTIDE SEQUENCE [LARGE SCALE GENOMIC DNA]</scope>
    <source>
        <strain evidence="4 5">Y-16303</strain>
    </source>
</reference>
<sequence length="917" mass="99295">MDRRDEREALVRILKAIRAGESQALVVHGEPGAGKTALLEDLVGRASGCRVERVIGVQSELDLAFAGIHQLCTPMLDRAEELPGPQRDALYAALGLRGGPAPDRFLVGLAVLGLLAEVAREKPLVCVIDDAQWLDTASVQLLTFVARRLRAESVALIIVVHEPDELDFSGLRKLVVGGLPKTEARMLLGSVLRGPVDERVLDRIVSESRGNPLALLELARGSTPDELLSGLLRVGELPEWIEDTYLQRIASLPEDTRQLLLLAAAEPVGDPVLLWRAAGLLGIGARAADPADRIGLIDIGSVVRFSHPLVRSVVYRAASKKQQQHAHRLLAEVIDPTADPDRRAWHRAQATPGPDDEVADELEHSALRARARGCPASAAAFLERAAELTLDPTHKAERILTAAQAKHQAGTTDAAIRLLSQAEASQLDELRRAKADLLRGQIAFTTRRGNDAPQLLLKAAKRLEPLDVKLARETYLEALSAATFAGRLADGGGLAEIAEAARAAPHASSPQGAADLLLDALATRLTDGYAVGVPMMRRAVRAFRGPDLTPDEGLRWLWLASTTAAHTWEDETWEALADRHIHLAREGGALAVLPFALTSRIVVHTFFGELPAAASLLKEANEAIEATGSPRMPLAAMLVATWQGRAADAFKLIDATITEAATRGEDFGLTIAQWAKALLCNSLTQYDDALAAADDIGEIRPPALGLSAWGVLVELIEAAALSGRPERATHAVEQLTETTRASGTDWAMGIEARSRALLSKREAAERLFREAITRLDRSRVRGELARAHLLYGEWLRGENRTFDARKSLRISHELFSEMGAKAFARRAARELAAAGVLPRRPRSNHTVRELTPAERNVVEFACVGFTNVEIAARLFISTKTVEWHLSKIFGKLDITSRGQLPCASARAQGGAERRRGE</sequence>
<keyword evidence="2" id="KW-0067">ATP-binding</keyword>
<organism evidence="4 5">
    <name type="scientific">Pseudonocardia alaniniphila</name>
    <dbReference type="NCBI Taxonomy" id="75291"/>
    <lineage>
        <taxon>Bacteria</taxon>
        <taxon>Bacillati</taxon>
        <taxon>Actinomycetota</taxon>
        <taxon>Actinomycetes</taxon>
        <taxon>Pseudonocardiales</taxon>
        <taxon>Pseudonocardiaceae</taxon>
        <taxon>Pseudonocardia</taxon>
    </lineage>
</organism>
<proteinExistence type="predicted"/>
<protein>
    <submittedName>
        <fullName evidence="4">AAA family ATPase</fullName>
    </submittedName>
</protein>
<dbReference type="InterPro" id="IPR041664">
    <property type="entry name" value="AAA_16"/>
</dbReference>
<accession>A0ABS9TVB1</accession>
<evidence type="ECO:0000256" key="1">
    <source>
        <dbReference type="ARBA" id="ARBA00022741"/>
    </source>
</evidence>
<dbReference type="InterPro" id="IPR027417">
    <property type="entry name" value="P-loop_NTPase"/>
</dbReference>
<dbReference type="Gene3D" id="1.10.10.10">
    <property type="entry name" value="Winged helix-like DNA-binding domain superfamily/Winged helix DNA-binding domain"/>
    <property type="match status" value="1"/>
</dbReference>
<name>A0ABS9TVB1_9PSEU</name>
<feature type="domain" description="HTH luxR-type" evidence="3">
    <location>
        <begin position="843"/>
        <end position="909"/>
    </location>
</feature>
<keyword evidence="5" id="KW-1185">Reference proteome</keyword>
<evidence type="ECO:0000256" key="2">
    <source>
        <dbReference type="ARBA" id="ARBA00022840"/>
    </source>
</evidence>
<evidence type="ECO:0000313" key="4">
    <source>
        <dbReference type="EMBL" id="MCH6172436.1"/>
    </source>
</evidence>
<dbReference type="PRINTS" id="PR00038">
    <property type="entry name" value="HTHLUXR"/>
</dbReference>
<dbReference type="Gene3D" id="3.40.50.300">
    <property type="entry name" value="P-loop containing nucleotide triphosphate hydrolases"/>
    <property type="match status" value="1"/>
</dbReference>
<comment type="caution">
    <text evidence="4">The sequence shown here is derived from an EMBL/GenBank/DDBJ whole genome shotgun (WGS) entry which is preliminary data.</text>
</comment>
<dbReference type="Pfam" id="PF13191">
    <property type="entry name" value="AAA_16"/>
    <property type="match status" value="1"/>
</dbReference>
<dbReference type="SMART" id="SM00421">
    <property type="entry name" value="HTH_LUXR"/>
    <property type="match status" value="1"/>
</dbReference>
<evidence type="ECO:0000313" key="5">
    <source>
        <dbReference type="Proteomes" id="UP001299970"/>
    </source>
</evidence>
<keyword evidence="1" id="KW-0547">Nucleotide-binding</keyword>
<dbReference type="EMBL" id="JAKXMK010000074">
    <property type="protein sequence ID" value="MCH6172436.1"/>
    <property type="molecule type" value="Genomic_DNA"/>
</dbReference>
<dbReference type="SUPFAM" id="SSF46894">
    <property type="entry name" value="C-terminal effector domain of the bipartite response regulators"/>
    <property type="match status" value="1"/>
</dbReference>
<gene>
    <name evidence="4" type="ORF">MMF94_42820</name>
</gene>
<dbReference type="InterPro" id="IPR000792">
    <property type="entry name" value="Tscrpt_reg_LuxR_C"/>
</dbReference>
<dbReference type="InterPro" id="IPR036388">
    <property type="entry name" value="WH-like_DNA-bd_sf"/>
</dbReference>
<dbReference type="PANTHER" id="PTHR16305:SF35">
    <property type="entry name" value="TRANSCRIPTIONAL ACTIVATOR DOMAIN"/>
    <property type="match status" value="1"/>
</dbReference>
<dbReference type="PROSITE" id="PS50043">
    <property type="entry name" value="HTH_LUXR_2"/>
    <property type="match status" value="1"/>
</dbReference>
<dbReference type="Proteomes" id="UP001299970">
    <property type="component" value="Unassembled WGS sequence"/>
</dbReference>